<feature type="coiled-coil region" evidence="1">
    <location>
        <begin position="48"/>
        <end position="75"/>
    </location>
</feature>
<dbReference type="EMBL" id="JBJQOH010000007">
    <property type="protein sequence ID" value="KAL3678862.1"/>
    <property type="molecule type" value="Genomic_DNA"/>
</dbReference>
<comment type="caution">
    <text evidence="2">The sequence shown here is derived from an EMBL/GenBank/DDBJ whole genome shotgun (WGS) entry which is preliminary data.</text>
</comment>
<protein>
    <submittedName>
        <fullName evidence="2">Uncharacterized protein</fullName>
    </submittedName>
</protein>
<accession>A0ABD3GL34</accession>
<proteinExistence type="predicted"/>
<keyword evidence="3" id="KW-1185">Reference proteome</keyword>
<reference evidence="2 3" key="1">
    <citation type="submission" date="2024-09" db="EMBL/GenBank/DDBJ databases">
        <title>Chromosome-scale assembly of Riccia sorocarpa.</title>
        <authorList>
            <person name="Paukszto L."/>
        </authorList>
    </citation>
    <scope>NUCLEOTIDE SEQUENCE [LARGE SCALE GENOMIC DNA]</scope>
    <source>
        <strain evidence="2">LP-2024</strain>
        <tissue evidence="2">Aerial parts of the thallus</tissue>
    </source>
</reference>
<name>A0ABD3GL34_9MARC</name>
<organism evidence="2 3">
    <name type="scientific">Riccia sorocarpa</name>
    <dbReference type="NCBI Taxonomy" id="122646"/>
    <lineage>
        <taxon>Eukaryota</taxon>
        <taxon>Viridiplantae</taxon>
        <taxon>Streptophyta</taxon>
        <taxon>Embryophyta</taxon>
        <taxon>Marchantiophyta</taxon>
        <taxon>Marchantiopsida</taxon>
        <taxon>Marchantiidae</taxon>
        <taxon>Marchantiales</taxon>
        <taxon>Ricciaceae</taxon>
        <taxon>Riccia</taxon>
    </lineage>
</organism>
<sequence>MLCTLTCPLTSKYWPFLTVLHVSINHQEQEISSRSEVEQLHQKQNLLLADRAKEKKQYEDELAAASMRHKEFESIVKELKGDLITAEAREKYSQRELNKVLEVRSTVTEHLKDENYRLRLILREKSNELREALDKLRRYNQLVEAVEKEILTIQRLVDDANLIIGQKEEKLKQLQARVDYVTSDDNSSRLLERARTLQEQLEASRKSEVAKNVTIANLEQELERIKSDNSCLEEQLTSISIDPDLRWSLSI</sequence>
<keyword evidence="1" id="KW-0175">Coiled coil</keyword>
<evidence type="ECO:0000256" key="1">
    <source>
        <dbReference type="SAM" id="Coils"/>
    </source>
</evidence>
<dbReference type="AlphaFoldDB" id="A0ABD3GL34"/>
<feature type="coiled-coil region" evidence="1">
    <location>
        <begin position="122"/>
        <end position="177"/>
    </location>
</feature>
<evidence type="ECO:0000313" key="3">
    <source>
        <dbReference type="Proteomes" id="UP001633002"/>
    </source>
</evidence>
<gene>
    <name evidence="2" type="ORF">R1sor_021818</name>
</gene>
<evidence type="ECO:0000313" key="2">
    <source>
        <dbReference type="EMBL" id="KAL3678862.1"/>
    </source>
</evidence>
<dbReference type="Proteomes" id="UP001633002">
    <property type="component" value="Unassembled WGS sequence"/>
</dbReference>